<reference evidence="3" key="1">
    <citation type="journal article" date="2019" name="Curr. Biol.">
        <title>Genome Sequence of Striga asiatica Provides Insight into the Evolution of Plant Parasitism.</title>
        <authorList>
            <person name="Yoshida S."/>
            <person name="Kim S."/>
            <person name="Wafula E.K."/>
            <person name="Tanskanen J."/>
            <person name="Kim Y.M."/>
            <person name="Honaas L."/>
            <person name="Yang Z."/>
            <person name="Spallek T."/>
            <person name="Conn C.E."/>
            <person name="Ichihashi Y."/>
            <person name="Cheong K."/>
            <person name="Cui S."/>
            <person name="Der J.P."/>
            <person name="Gundlach H."/>
            <person name="Jiao Y."/>
            <person name="Hori C."/>
            <person name="Ishida J.K."/>
            <person name="Kasahara H."/>
            <person name="Kiba T."/>
            <person name="Kim M.S."/>
            <person name="Koo N."/>
            <person name="Laohavisit A."/>
            <person name="Lee Y.H."/>
            <person name="Lumba S."/>
            <person name="McCourt P."/>
            <person name="Mortimer J.C."/>
            <person name="Mutuku J.M."/>
            <person name="Nomura T."/>
            <person name="Sasaki-Sekimoto Y."/>
            <person name="Seto Y."/>
            <person name="Wang Y."/>
            <person name="Wakatake T."/>
            <person name="Sakakibara H."/>
            <person name="Demura T."/>
            <person name="Yamaguchi S."/>
            <person name="Yoneyama K."/>
            <person name="Manabe R.I."/>
            <person name="Nelson D.C."/>
            <person name="Schulman A.H."/>
            <person name="Timko M.P."/>
            <person name="dePamphilis C.W."/>
            <person name="Choi D."/>
            <person name="Shirasu K."/>
        </authorList>
    </citation>
    <scope>NUCLEOTIDE SEQUENCE [LARGE SCALE GENOMIC DNA]</scope>
    <source>
        <strain evidence="3">cv. UVA1</strain>
    </source>
</reference>
<protein>
    <submittedName>
        <fullName evidence="2">50S ribosomal protein L31</fullName>
    </submittedName>
</protein>
<sequence>MPRLSVLITQEECLYDEHWTKEADNLLIDLLMELNALGDWKYGRPDHSAFNYCRSGMKSELDMNFTLPDVELRFDFLHKRYRVFSWMLRKHGLRHCVQSNVLTAPVAVWDDIFESNSFSVAYQHCGDPRWNELKYLFTLVYPTSPISENVPDFHSTNQLVDPEIVEPACLMSEQSNNEVVVQCPTGNNFDPCTRHRERDVSSECSVNTQPQPQFMNPRQGTHTPSRIPRPQRKTGLSSCKGSSSEPQI</sequence>
<evidence type="ECO:0000313" key="3">
    <source>
        <dbReference type="Proteomes" id="UP000325081"/>
    </source>
</evidence>
<evidence type="ECO:0000256" key="1">
    <source>
        <dbReference type="SAM" id="MobiDB-lite"/>
    </source>
</evidence>
<feature type="region of interest" description="Disordered" evidence="1">
    <location>
        <begin position="200"/>
        <end position="248"/>
    </location>
</feature>
<gene>
    <name evidence="2" type="ORF">STAS_09196</name>
</gene>
<dbReference type="EMBL" id="BKCP01004672">
    <property type="protein sequence ID" value="GER33089.1"/>
    <property type="molecule type" value="Genomic_DNA"/>
</dbReference>
<comment type="caution">
    <text evidence="2">The sequence shown here is derived from an EMBL/GenBank/DDBJ whole genome shotgun (WGS) entry which is preliminary data.</text>
</comment>
<evidence type="ECO:0000313" key="2">
    <source>
        <dbReference type="EMBL" id="GER33089.1"/>
    </source>
</evidence>
<organism evidence="2 3">
    <name type="scientific">Striga asiatica</name>
    <name type="common">Asiatic witchweed</name>
    <name type="synonym">Buchnera asiatica</name>
    <dbReference type="NCBI Taxonomy" id="4170"/>
    <lineage>
        <taxon>Eukaryota</taxon>
        <taxon>Viridiplantae</taxon>
        <taxon>Streptophyta</taxon>
        <taxon>Embryophyta</taxon>
        <taxon>Tracheophyta</taxon>
        <taxon>Spermatophyta</taxon>
        <taxon>Magnoliopsida</taxon>
        <taxon>eudicotyledons</taxon>
        <taxon>Gunneridae</taxon>
        <taxon>Pentapetalae</taxon>
        <taxon>asterids</taxon>
        <taxon>lamiids</taxon>
        <taxon>Lamiales</taxon>
        <taxon>Orobanchaceae</taxon>
        <taxon>Buchnereae</taxon>
        <taxon>Striga</taxon>
    </lineage>
</organism>
<keyword evidence="2" id="KW-0689">Ribosomal protein</keyword>
<name>A0A5A7PJZ1_STRAF</name>
<keyword evidence="3" id="KW-1185">Reference proteome</keyword>
<dbReference type="OrthoDB" id="926159at2759"/>
<dbReference type="GO" id="GO:0005840">
    <property type="term" value="C:ribosome"/>
    <property type="evidence" value="ECO:0007669"/>
    <property type="project" value="UniProtKB-KW"/>
</dbReference>
<dbReference type="Proteomes" id="UP000325081">
    <property type="component" value="Unassembled WGS sequence"/>
</dbReference>
<feature type="compositionally biased region" description="Polar residues" evidence="1">
    <location>
        <begin position="234"/>
        <end position="248"/>
    </location>
</feature>
<dbReference type="AlphaFoldDB" id="A0A5A7PJZ1"/>
<accession>A0A5A7PJZ1</accession>
<proteinExistence type="predicted"/>
<feature type="compositionally biased region" description="Polar residues" evidence="1">
    <location>
        <begin position="202"/>
        <end position="224"/>
    </location>
</feature>
<keyword evidence="2" id="KW-0687">Ribonucleoprotein</keyword>